<dbReference type="Pfam" id="PF03960">
    <property type="entry name" value="ArsC"/>
    <property type="match status" value="1"/>
</dbReference>
<dbReference type="PANTHER" id="PTHR30041">
    <property type="entry name" value="ARSENATE REDUCTASE"/>
    <property type="match status" value="1"/>
</dbReference>
<evidence type="ECO:0008006" key="4">
    <source>
        <dbReference type="Google" id="ProtNLM"/>
    </source>
</evidence>
<organism evidence="2 3">
    <name type="scientific">Paenibacillus selenitireducens</name>
    <dbReference type="NCBI Taxonomy" id="1324314"/>
    <lineage>
        <taxon>Bacteria</taxon>
        <taxon>Bacillati</taxon>
        <taxon>Bacillota</taxon>
        <taxon>Bacilli</taxon>
        <taxon>Bacillales</taxon>
        <taxon>Paenibacillaceae</taxon>
        <taxon>Paenibacillus</taxon>
    </lineage>
</organism>
<dbReference type="EMBL" id="MSZX01000006">
    <property type="protein sequence ID" value="OPA76779.1"/>
    <property type="molecule type" value="Genomic_DNA"/>
</dbReference>
<keyword evidence="3" id="KW-1185">Reference proteome</keyword>
<protein>
    <recommendedName>
        <fullName evidence="4">Arsenate reductase</fullName>
    </recommendedName>
</protein>
<dbReference type="InterPro" id="IPR006660">
    <property type="entry name" value="Arsenate_reductase-like"/>
</dbReference>
<reference evidence="2 3" key="1">
    <citation type="submission" date="2017-01" db="EMBL/GenBank/DDBJ databases">
        <title>Genome analysis of Paenibacillus selenitrireducens ES3-24.</title>
        <authorList>
            <person name="Xu D."/>
            <person name="Yao R."/>
            <person name="Zheng S."/>
        </authorList>
    </citation>
    <scope>NUCLEOTIDE SEQUENCE [LARGE SCALE GENOMIC DNA]</scope>
    <source>
        <strain evidence="2 3">ES3-24</strain>
    </source>
</reference>
<dbReference type="Gene3D" id="3.40.30.10">
    <property type="entry name" value="Glutaredoxin"/>
    <property type="match status" value="1"/>
</dbReference>
<gene>
    <name evidence="2" type="ORF">BVG16_16550</name>
</gene>
<evidence type="ECO:0000256" key="1">
    <source>
        <dbReference type="PROSITE-ProRule" id="PRU01282"/>
    </source>
</evidence>
<dbReference type="SUPFAM" id="SSF52833">
    <property type="entry name" value="Thioredoxin-like"/>
    <property type="match status" value="1"/>
</dbReference>
<dbReference type="AlphaFoldDB" id="A0A1T2XA49"/>
<dbReference type="PANTHER" id="PTHR30041:SF8">
    <property type="entry name" value="PROTEIN YFFB"/>
    <property type="match status" value="1"/>
</dbReference>
<sequence>MSNLKVYHYPKCGTCRNAVKWLEAKGHELELQNLFEEAPTVDELKELIHHSGLELKKFWNTSGDVYKELKLKDKLPTLSAEEQIELLASNGRLIKRPIVTDGQRVTVGFKEELYTENW</sequence>
<comment type="caution">
    <text evidence="2">The sequence shown here is derived from an EMBL/GenBank/DDBJ whole genome shotgun (WGS) entry which is preliminary data.</text>
</comment>
<dbReference type="RefSeq" id="WP_078499795.1">
    <property type="nucleotide sequence ID" value="NZ_MSZX01000006.1"/>
</dbReference>
<dbReference type="PROSITE" id="PS51353">
    <property type="entry name" value="ARSC"/>
    <property type="match status" value="1"/>
</dbReference>
<comment type="similarity">
    <text evidence="1">Belongs to the ArsC family.</text>
</comment>
<accession>A0A1T2XA49</accession>
<name>A0A1T2XA49_9BACL</name>
<dbReference type="InterPro" id="IPR036249">
    <property type="entry name" value="Thioredoxin-like_sf"/>
</dbReference>
<dbReference type="STRING" id="1324314.BVG16_16550"/>
<dbReference type="InterPro" id="IPR006504">
    <property type="entry name" value="Tscrpt_reg_Spx/MgsR"/>
</dbReference>
<dbReference type="OrthoDB" id="9794155at2"/>
<proteinExistence type="inferred from homology"/>
<evidence type="ECO:0000313" key="2">
    <source>
        <dbReference type="EMBL" id="OPA76779.1"/>
    </source>
</evidence>
<evidence type="ECO:0000313" key="3">
    <source>
        <dbReference type="Proteomes" id="UP000190188"/>
    </source>
</evidence>
<dbReference type="Proteomes" id="UP000190188">
    <property type="component" value="Unassembled WGS sequence"/>
</dbReference>
<dbReference type="NCBIfam" id="TIGR01617">
    <property type="entry name" value="arsC_related"/>
    <property type="match status" value="1"/>
</dbReference>
<dbReference type="CDD" id="cd03036">
    <property type="entry name" value="ArsC_like"/>
    <property type="match status" value="1"/>
</dbReference>